<dbReference type="InterPro" id="IPR005359">
    <property type="entry name" value="UPF0154"/>
</dbReference>
<evidence type="ECO:0000256" key="2">
    <source>
        <dbReference type="ARBA" id="ARBA00006694"/>
    </source>
</evidence>
<dbReference type="Proteomes" id="UP000500686">
    <property type="component" value="Chromosome"/>
</dbReference>
<dbReference type="Pfam" id="PF03672">
    <property type="entry name" value="UPF0154"/>
    <property type="match status" value="1"/>
</dbReference>
<gene>
    <name evidence="6" type="ORF">HLA87_03545</name>
</gene>
<dbReference type="AlphaFoldDB" id="A0A6M4JA59"/>
<keyword evidence="5" id="KW-0472">Membrane</keyword>
<accession>A0A6M4JA59</accession>
<keyword evidence="7" id="KW-1185">Reference proteome</keyword>
<dbReference type="RefSeq" id="WP_171112014.1">
    <property type="nucleotide sequence ID" value="NZ_CP053096.1"/>
</dbReference>
<evidence type="ECO:0000313" key="6">
    <source>
        <dbReference type="EMBL" id="QJR43833.1"/>
    </source>
</evidence>
<evidence type="ECO:0000313" key="7">
    <source>
        <dbReference type="Proteomes" id="UP000500686"/>
    </source>
</evidence>
<comment type="similarity">
    <text evidence="2">Belongs to the UPF0154 family.</text>
</comment>
<dbReference type="EMBL" id="CP053096">
    <property type="protein sequence ID" value="QJR43833.1"/>
    <property type="molecule type" value="Genomic_DNA"/>
</dbReference>
<evidence type="ECO:0000256" key="1">
    <source>
        <dbReference type="ARBA" id="ARBA00004167"/>
    </source>
</evidence>
<proteinExistence type="inferred from homology"/>
<evidence type="ECO:0000256" key="3">
    <source>
        <dbReference type="ARBA" id="ARBA00022692"/>
    </source>
</evidence>
<organism evidence="6 7">
    <name type="scientific">Mycoplasma miroungigenitalium</name>
    <dbReference type="NCBI Taxonomy" id="754515"/>
    <lineage>
        <taxon>Bacteria</taxon>
        <taxon>Bacillati</taxon>
        <taxon>Mycoplasmatota</taxon>
        <taxon>Mollicutes</taxon>
        <taxon>Mycoplasmataceae</taxon>
        <taxon>Mycoplasma</taxon>
    </lineage>
</organism>
<comment type="subcellular location">
    <subcellularLocation>
        <location evidence="1">Membrane</location>
        <topology evidence="1">Single-pass membrane protein</topology>
    </subcellularLocation>
</comment>
<protein>
    <submittedName>
        <fullName evidence="6">YneF family protein</fullName>
    </submittedName>
</protein>
<evidence type="ECO:0000256" key="4">
    <source>
        <dbReference type="ARBA" id="ARBA00022989"/>
    </source>
</evidence>
<reference evidence="6 7" key="1">
    <citation type="submission" date="2020-05" db="EMBL/GenBank/DDBJ databases">
        <title>Novel Mycoplasma species detected in Mirounga angustirostris (northern elephant seal) from the USA.</title>
        <authorList>
            <person name="Volokhov D.V."/>
        </authorList>
    </citation>
    <scope>NUCLEOTIDE SEQUENCE [LARGE SCALE GENOMIC DNA]</scope>
    <source>
        <strain evidence="6 7">Mirounga ES2806-GEN</strain>
    </source>
</reference>
<dbReference type="GO" id="GO:0016020">
    <property type="term" value="C:membrane"/>
    <property type="evidence" value="ECO:0007669"/>
    <property type="project" value="UniProtKB-SubCell"/>
</dbReference>
<sequence>MGLTGWILTVIFCSIAMGCVGGFIGFFIARSKIQKQIKENPPITEKMVRAMFLQMGRKASEQQVRNVMRSIYAAKDN</sequence>
<evidence type="ECO:0000256" key="5">
    <source>
        <dbReference type="ARBA" id="ARBA00023136"/>
    </source>
</evidence>
<keyword evidence="4" id="KW-1133">Transmembrane helix</keyword>
<keyword evidence="3" id="KW-0812">Transmembrane</keyword>
<dbReference type="KEGG" id="mmir:HLA87_03545"/>
<name>A0A6M4JA59_9MOLU</name>